<keyword evidence="2" id="KW-1185">Reference proteome</keyword>
<name>A0A8H4N475_9PEZI</name>
<evidence type="ECO:0000313" key="2">
    <source>
        <dbReference type="Proteomes" id="UP000572817"/>
    </source>
</evidence>
<proteinExistence type="predicted"/>
<gene>
    <name evidence="1" type="ORF">GTA08_BOTSDO10479</name>
</gene>
<protein>
    <submittedName>
        <fullName evidence="1">Uncharacterized protein</fullName>
    </submittedName>
</protein>
<dbReference type="AlphaFoldDB" id="A0A8H4N475"/>
<dbReference type="OrthoDB" id="4521923at2759"/>
<organism evidence="1 2">
    <name type="scientific">Botryosphaeria dothidea</name>
    <dbReference type="NCBI Taxonomy" id="55169"/>
    <lineage>
        <taxon>Eukaryota</taxon>
        <taxon>Fungi</taxon>
        <taxon>Dikarya</taxon>
        <taxon>Ascomycota</taxon>
        <taxon>Pezizomycotina</taxon>
        <taxon>Dothideomycetes</taxon>
        <taxon>Dothideomycetes incertae sedis</taxon>
        <taxon>Botryosphaeriales</taxon>
        <taxon>Botryosphaeriaceae</taxon>
        <taxon>Botryosphaeria</taxon>
    </lineage>
</organism>
<dbReference type="Proteomes" id="UP000572817">
    <property type="component" value="Unassembled WGS sequence"/>
</dbReference>
<reference evidence="1" key="1">
    <citation type="submission" date="2020-04" db="EMBL/GenBank/DDBJ databases">
        <title>Genome Assembly and Annotation of Botryosphaeria dothidea sdau 11-99, a Latent Pathogen of Apple Fruit Ring Rot in China.</title>
        <authorList>
            <person name="Yu C."/>
            <person name="Diao Y."/>
            <person name="Lu Q."/>
            <person name="Zhao J."/>
            <person name="Cui S."/>
            <person name="Peng C."/>
            <person name="He B."/>
            <person name="Liu H."/>
        </authorList>
    </citation>
    <scope>NUCLEOTIDE SEQUENCE [LARGE SCALE GENOMIC DNA]</scope>
    <source>
        <strain evidence="1">Sdau11-99</strain>
    </source>
</reference>
<sequence length="271" mass="29637">MIRESGDLSWKLARSIAATSTLGALEELYDTIDQGYGWRAVGKGSAVSVHGNSTYETWDDQRTNGMHKWARRSIGWYATLKVTGLLLDTACVEGSEASAGSWLASPDQNSTISLDIGPYKGVENTFNGATCRIAVNQVPIAMQQWIYDGVDKNSPHYSVNTWGEVSYPEVEHLHTPHKNSEISNELLEWFSSINPILQALLSDGKAVNLTSVAMQITKALEGMDRGYTSMDGLAMVVATIFSNILTAFAWEYKEIEGKFTGLVLDSDGNGL</sequence>
<dbReference type="EMBL" id="WWBZ02000073">
    <property type="protein sequence ID" value="KAF4302427.1"/>
    <property type="molecule type" value="Genomic_DNA"/>
</dbReference>
<evidence type="ECO:0000313" key="1">
    <source>
        <dbReference type="EMBL" id="KAF4302427.1"/>
    </source>
</evidence>
<accession>A0A8H4N475</accession>
<comment type="caution">
    <text evidence="1">The sequence shown here is derived from an EMBL/GenBank/DDBJ whole genome shotgun (WGS) entry which is preliminary data.</text>
</comment>